<feature type="transmembrane region" description="Helical" evidence="7">
    <location>
        <begin position="15"/>
        <end position="39"/>
    </location>
</feature>
<dbReference type="GO" id="GO:0005886">
    <property type="term" value="C:plasma membrane"/>
    <property type="evidence" value="ECO:0007669"/>
    <property type="project" value="UniProtKB-SubCell"/>
</dbReference>
<evidence type="ECO:0000256" key="4">
    <source>
        <dbReference type="ARBA" id="ARBA00022679"/>
    </source>
</evidence>
<accession>A0A7X0VU26</accession>
<keyword evidence="10" id="KW-1185">Reference proteome</keyword>
<dbReference type="PROSITE" id="PS50885">
    <property type="entry name" value="HAMP"/>
    <property type="match status" value="1"/>
</dbReference>
<evidence type="ECO:0000313" key="9">
    <source>
        <dbReference type="EMBL" id="MBB6730566.1"/>
    </source>
</evidence>
<feature type="transmembrane region" description="Helical" evidence="7">
    <location>
        <begin position="313"/>
        <end position="336"/>
    </location>
</feature>
<comment type="subcellular location">
    <subcellularLocation>
        <location evidence="1">Cell membrane</location>
        <topology evidence="1">Multi-pass membrane protein</topology>
    </subcellularLocation>
</comment>
<reference evidence="9 10" key="1">
    <citation type="submission" date="2020-08" db="EMBL/GenBank/DDBJ databases">
        <title>Cohnella phylogeny.</title>
        <authorList>
            <person name="Dunlap C."/>
        </authorList>
    </citation>
    <scope>NUCLEOTIDE SEQUENCE [LARGE SCALE GENOMIC DNA]</scope>
    <source>
        <strain evidence="9 10">CBP 2801</strain>
    </source>
</reference>
<dbReference type="SUPFAM" id="SSF55874">
    <property type="entry name" value="ATPase domain of HSP90 chaperone/DNA topoisomerase II/histidine kinase"/>
    <property type="match status" value="1"/>
</dbReference>
<evidence type="ECO:0000256" key="7">
    <source>
        <dbReference type="SAM" id="Phobius"/>
    </source>
</evidence>
<evidence type="ECO:0000313" key="10">
    <source>
        <dbReference type="Proteomes" id="UP000564644"/>
    </source>
</evidence>
<dbReference type="Gene3D" id="6.10.340.10">
    <property type="match status" value="1"/>
</dbReference>
<keyword evidence="5 9" id="KW-0418">Kinase</keyword>
<keyword evidence="7" id="KW-1133">Transmembrane helix</keyword>
<evidence type="ECO:0000256" key="1">
    <source>
        <dbReference type="ARBA" id="ARBA00004651"/>
    </source>
</evidence>
<dbReference type="InterPro" id="IPR036890">
    <property type="entry name" value="HATPase_C_sf"/>
</dbReference>
<keyword evidence="6 7" id="KW-0472">Membrane</keyword>
<gene>
    <name evidence="9" type="ORF">H7C18_06585</name>
</gene>
<evidence type="ECO:0000256" key="6">
    <source>
        <dbReference type="ARBA" id="ARBA00023136"/>
    </source>
</evidence>
<dbReference type="Gene3D" id="3.30.565.10">
    <property type="entry name" value="Histidine kinase-like ATPase, C-terminal domain"/>
    <property type="match status" value="1"/>
</dbReference>
<dbReference type="InterPro" id="IPR003594">
    <property type="entry name" value="HATPase_dom"/>
</dbReference>
<evidence type="ECO:0000256" key="5">
    <source>
        <dbReference type="ARBA" id="ARBA00022777"/>
    </source>
</evidence>
<keyword evidence="7" id="KW-0812">Transmembrane</keyword>
<dbReference type="InterPro" id="IPR003660">
    <property type="entry name" value="HAMP_dom"/>
</dbReference>
<dbReference type="CDD" id="cd06225">
    <property type="entry name" value="HAMP"/>
    <property type="match status" value="1"/>
</dbReference>
<evidence type="ECO:0000256" key="3">
    <source>
        <dbReference type="ARBA" id="ARBA00022553"/>
    </source>
</evidence>
<comment type="caution">
    <text evidence="9">The sequence shown here is derived from an EMBL/GenBank/DDBJ whole genome shotgun (WGS) entry which is preliminary data.</text>
</comment>
<dbReference type="AlphaFoldDB" id="A0A7X0VU26"/>
<dbReference type="Proteomes" id="UP000564644">
    <property type="component" value="Unassembled WGS sequence"/>
</dbReference>
<dbReference type="Pfam" id="PF06580">
    <property type="entry name" value="His_kinase"/>
    <property type="match status" value="1"/>
</dbReference>
<keyword evidence="4" id="KW-0808">Transferase</keyword>
<proteinExistence type="predicted"/>
<dbReference type="SUPFAM" id="SSF158472">
    <property type="entry name" value="HAMP domain-like"/>
    <property type="match status" value="1"/>
</dbReference>
<dbReference type="RefSeq" id="WP_185128242.1">
    <property type="nucleotide sequence ID" value="NZ_JACJVO010000008.1"/>
</dbReference>
<protein>
    <submittedName>
        <fullName evidence="9">Sensor histidine kinase</fullName>
    </submittedName>
</protein>
<dbReference type="InterPro" id="IPR010559">
    <property type="entry name" value="Sig_transdc_His_kin_internal"/>
</dbReference>
<dbReference type="InterPro" id="IPR050640">
    <property type="entry name" value="Bact_2-comp_sensor_kinase"/>
</dbReference>
<dbReference type="PANTHER" id="PTHR34220">
    <property type="entry name" value="SENSOR HISTIDINE KINASE YPDA"/>
    <property type="match status" value="1"/>
</dbReference>
<dbReference type="Pfam" id="PF00672">
    <property type="entry name" value="HAMP"/>
    <property type="match status" value="1"/>
</dbReference>
<dbReference type="Pfam" id="PF02518">
    <property type="entry name" value="HATPase_c"/>
    <property type="match status" value="1"/>
</dbReference>
<evidence type="ECO:0000256" key="2">
    <source>
        <dbReference type="ARBA" id="ARBA00022475"/>
    </source>
</evidence>
<dbReference type="GO" id="GO:0000155">
    <property type="term" value="F:phosphorelay sensor kinase activity"/>
    <property type="evidence" value="ECO:0007669"/>
    <property type="project" value="InterPro"/>
</dbReference>
<evidence type="ECO:0000259" key="8">
    <source>
        <dbReference type="PROSITE" id="PS50885"/>
    </source>
</evidence>
<sequence>MRLGKIYRNYIQNNLFVKVILVFALIVVATIITLSYLLFNFMSAQVRQNELKEQKELMDRVNRYLEQKYAGVEADVQEIYRNGVLANNVSYLLKHSYQEYIQYTLNESSVGNAGAANALDFFGSIFDSDPDVRNVIVYSSEVQQLYVYSSPVTPKLYRTDLTHSYIPDMMSLEGPNANIPNIWIRKTINQWDTRLYSMRARINDKNTLKNIGQLLVYFDSELIRKALPQNSAGTKGQILVLTPDGQVMFDTSGLYYGQKYPYFNRISSLKEEGTLEEPSYISTLSQSDAGYTIVGVMPKKELTKATAALRRTIVLISLICIAVAIVIPSLVVISIARRTNKIVRFMRKVEGGDLGARLHDDRDDELGQISSSFNDMVEELGRMIDREYKAEIRLKRTELAALQARINPHFLYNTLEVIRMRAMSRGADDVAEMIYSLATLFRNSVRTNAECSLAEELEMCRLYLELFRIRYKDRFSYTIDCDPRLASLSVPKMLLQPLVENYIVHGMEPRRTDNRIEIGASLADGLVAIRVRNNGRPIETERLEQIRADLNNPEEEGDSFGLRSVHSRLKLIYGPEYGVELLSADDGTEVTMRFPLEAGEKGADKGDV</sequence>
<organism evidence="9 10">
    <name type="scientific">Cohnella zeiphila</name>
    <dbReference type="NCBI Taxonomy" id="2761120"/>
    <lineage>
        <taxon>Bacteria</taxon>
        <taxon>Bacillati</taxon>
        <taxon>Bacillota</taxon>
        <taxon>Bacilli</taxon>
        <taxon>Bacillales</taxon>
        <taxon>Paenibacillaceae</taxon>
        <taxon>Cohnella</taxon>
    </lineage>
</organism>
<name>A0A7X0VU26_9BACL</name>
<dbReference type="EMBL" id="JACJVO010000008">
    <property type="protein sequence ID" value="MBB6730566.1"/>
    <property type="molecule type" value="Genomic_DNA"/>
</dbReference>
<dbReference type="PANTHER" id="PTHR34220:SF7">
    <property type="entry name" value="SENSOR HISTIDINE KINASE YPDA"/>
    <property type="match status" value="1"/>
</dbReference>
<keyword evidence="2" id="KW-1003">Cell membrane</keyword>
<dbReference type="SMART" id="SM00304">
    <property type="entry name" value="HAMP"/>
    <property type="match status" value="1"/>
</dbReference>
<keyword evidence="3" id="KW-0597">Phosphoprotein</keyword>
<feature type="domain" description="HAMP" evidence="8">
    <location>
        <begin position="333"/>
        <end position="385"/>
    </location>
</feature>